<accession>A0ABT7KPI5</accession>
<sequence>MQYRELGRSGLKVSALGFPNATDAQLRRCRSHFITRNSGWNPVNLPALRISSNMMSFIGFSARSRDLWPSVRFWGTATKKQPESPYARQRDRGVLVQAPPAFVINISWKHAQ</sequence>
<name>A0ABT7KPI5_9HYPH</name>
<organism evidence="1 2">
    <name type="scientific">Rhizobium calliandrae</name>
    <dbReference type="NCBI Taxonomy" id="1312182"/>
    <lineage>
        <taxon>Bacteria</taxon>
        <taxon>Pseudomonadati</taxon>
        <taxon>Pseudomonadota</taxon>
        <taxon>Alphaproteobacteria</taxon>
        <taxon>Hyphomicrobiales</taxon>
        <taxon>Rhizobiaceae</taxon>
        <taxon>Rhizobium/Agrobacterium group</taxon>
        <taxon>Rhizobium</taxon>
    </lineage>
</organism>
<dbReference type="Proteomes" id="UP001172630">
    <property type="component" value="Unassembled WGS sequence"/>
</dbReference>
<reference evidence="1" key="1">
    <citation type="submission" date="2023-06" db="EMBL/GenBank/DDBJ databases">
        <title>Phylogenetic Diversity of Rhizobium strains.</title>
        <authorList>
            <person name="Moura F.T."/>
            <person name="Helene L.C.F."/>
            <person name="Hungria M."/>
        </authorList>
    </citation>
    <scope>NUCLEOTIDE SEQUENCE</scope>
    <source>
        <strain evidence="1">CCGE524</strain>
    </source>
</reference>
<dbReference type="EMBL" id="JARFYN010000088">
    <property type="protein sequence ID" value="MDL2410547.1"/>
    <property type="molecule type" value="Genomic_DNA"/>
</dbReference>
<proteinExistence type="predicted"/>
<keyword evidence="2" id="KW-1185">Reference proteome</keyword>
<comment type="caution">
    <text evidence="1">The sequence shown here is derived from an EMBL/GenBank/DDBJ whole genome shotgun (WGS) entry which is preliminary data.</text>
</comment>
<protein>
    <submittedName>
        <fullName evidence="1">Uncharacterized protein</fullName>
    </submittedName>
</protein>
<dbReference type="RefSeq" id="WP_285884436.1">
    <property type="nucleotide sequence ID" value="NZ_JARFYN010000088.1"/>
</dbReference>
<evidence type="ECO:0000313" key="1">
    <source>
        <dbReference type="EMBL" id="MDL2410547.1"/>
    </source>
</evidence>
<evidence type="ECO:0000313" key="2">
    <source>
        <dbReference type="Proteomes" id="UP001172630"/>
    </source>
</evidence>
<gene>
    <name evidence="1" type="ORF">PY650_34220</name>
</gene>